<dbReference type="InterPro" id="IPR000172">
    <property type="entry name" value="GMC_OxRdtase_N"/>
</dbReference>
<dbReference type="GO" id="GO:0008812">
    <property type="term" value="F:choline dehydrogenase activity"/>
    <property type="evidence" value="ECO:0007669"/>
    <property type="project" value="UniProtKB-EC"/>
</dbReference>
<dbReference type="PIRSF" id="PIRSF000137">
    <property type="entry name" value="Alcohol_oxidase"/>
    <property type="match status" value="1"/>
</dbReference>
<dbReference type="OrthoDB" id="9785276at2"/>
<keyword evidence="9" id="KW-0560">Oxidoreductase</keyword>
<dbReference type="NCBIfam" id="NF002550">
    <property type="entry name" value="PRK02106.1"/>
    <property type="match status" value="1"/>
</dbReference>
<dbReference type="Pfam" id="PF00732">
    <property type="entry name" value="GMC_oxred_N"/>
    <property type="match status" value="1"/>
</dbReference>
<dbReference type="PANTHER" id="PTHR11552">
    <property type="entry name" value="GLUCOSE-METHANOL-CHOLINE GMC OXIDOREDUCTASE"/>
    <property type="match status" value="1"/>
</dbReference>
<evidence type="ECO:0000313" key="10">
    <source>
        <dbReference type="Proteomes" id="UP000265509"/>
    </source>
</evidence>
<comment type="cofactor">
    <cofactor evidence="1 5">
        <name>FAD</name>
        <dbReference type="ChEBI" id="CHEBI:57692"/>
    </cofactor>
</comment>
<dbReference type="Proteomes" id="UP000265509">
    <property type="component" value="Unassembled WGS sequence"/>
</dbReference>
<proteinExistence type="inferred from homology"/>
<comment type="similarity">
    <text evidence="2 6">Belongs to the GMC oxidoreductase family.</text>
</comment>
<dbReference type="GO" id="GO:0050660">
    <property type="term" value="F:flavin adenine dinucleotide binding"/>
    <property type="evidence" value="ECO:0007669"/>
    <property type="project" value="InterPro"/>
</dbReference>
<dbReference type="Gene3D" id="3.50.50.60">
    <property type="entry name" value="FAD/NAD(P)-binding domain"/>
    <property type="match status" value="1"/>
</dbReference>
<accession>A0A3L7DV51</accession>
<dbReference type="EMBL" id="QRAN01000042">
    <property type="protein sequence ID" value="RLQ20183.1"/>
    <property type="molecule type" value="Genomic_DNA"/>
</dbReference>
<keyword evidence="10" id="KW-1185">Reference proteome</keyword>
<gene>
    <name evidence="9" type="ORF">DWB85_18995</name>
</gene>
<dbReference type="Pfam" id="PF05199">
    <property type="entry name" value="GMC_oxred_C"/>
    <property type="match status" value="1"/>
</dbReference>
<protein>
    <submittedName>
        <fullName evidence="9">Choline dehydrogenase</fullName>
        <ecNumber evidence="9">1.1.99.1</ecNumber>
    </submittedName>
</protein>
<dbReference type="PROSITE" id="PS00623">
    <property type="entry name" value="GMC_OXRED_1"/>
    <property type="match status" value="1"/>
</dbReference>
<evidence type="ECO:0000256" key="6">
    <source>
        <dbReference type="RuleBase" id="RU003968"/>
    </source>
</evidence>
<keyword evidence="3 6" id="KW-0285">Flavoprotein</keyword>
<dbReference type="AlphaFoldDB" id="A0A3L7DV51"/>
<evidence type="ECO:0000259" key="7">
    <source>
        <dbReference type="PROSITE" id="PS00623"/>
    </source>
</evidence>
<keyword evidence="4 5" id="KW-0274">FAD</keyword>
<comment type="caution">
    <text evidence="9">The sequence shown here is derived from an EMBL/GenBank/DDBJ whole genome shotgun (WGS) entry which is preliminary data.</text>
</comment>
<evidence type="ECO:0000256" key="5">
    <source>
        <dbReference type="PIRSR" id="PIRSR000137-2"/>
    </source>
</evidence>
<dbReference type="SUPFAM" id="SSF51905">
    <property type="entry name" value="FAD/NAD(P)-binding domain"/>
    <property type="match status" value="1"/>
</dbReference>
<dbReference type="InterPro" id="IPR012132">
    <property type="entry name" value="GMC_OxRdtase"/>
</dbReference>
<organism evidence="9 10">
    <name type="scientific">Seongchinamella sediminis</name>
    <dbReference type="NCBI Taxonomy" id="2283635"/>
    <lineage>
        <taxon>Bacteria</taxon>
        <taxon>Pseudomonadati</taxon>
        <taxon>Pseudomonadota</taxon>
        <taxon>Gammaproteobacteria</taxon>
        <taxon>Cellvibrionales</taxon>
        <taxon>Halieaceae</taxon>
        <taxon>Seongchinamella</taxon>
    </lineage>
</organism>
<name>A0A3L7DV51_9GAMM</name>
<evidence type="ECO:0000256" key="3">
    <source>
        <dbReference type="ARBA" id="ARBA00022630"/>
    </source>
</evidence>
<feature type="domain" description="Glucose-methanol-choline oxidoreductase N-terminal" evidence="7">
    <location>
        <begin position="82"/>
        <end position="105"/>
    </location>
</feature>
<feature type="domain" description="Glucose-methanol-choline oxidoreductase N-terminal" evidence="8">
    <location>
        <begin position="256"/>
        <end position="270"/>
    </location>
</feature>
<reference evidence="9 10" key="1">
    <citation type="submission" date="2018-07" db="EMBL/GenBank/DDBJ databases">
        <title>Halioglobus sp. genome submission.</title>
        <authorList>
            <person name="Ye M.-Q."/>
            <person name="Du Z.-J."/>
        </authorList>
    </citation>
    <scope>NUCLEOTIDE SEQUENCE [LARGE SCALE GENOMIC DNA]</scope>
    <source>
        <strain evidence="9 10">U0301</strain>
    </source>
</reference>
<feature type="binding site" evidence="5">
    <location>
        <position position="84"/>
    </location>
    <ligand>
        <name>FAD</name>
        <dbReference type="ChEBI" id="CHEBI:57692"/>
    </ligand>
</feature>
<evidence type="ECO:0000256" key="1">
    <source>
        <dbReference type="ARBA" id="ARBA00001974"/>
    </source>
</evidence>
<dbReference type="PROSITE" id="PS00624">
    <property type="entry name" value="GMC_OXRED_2"/>
    <property type="match status" value="1"/>
</dbReference>
<dbReference type="PANTHER" id="PTHR11552:SF147">
    <property type="entry name" value="CHOLINE DEHYDROGENASE, MITOCHONDRIAL"/>
    <property type="match status" value="1"/>
</dbReference>
<dbReference type="Gene3D" id="3.30.560.10">
    <property type="entry name" value="Glucose Oxidase, domain 3"/>
    <property type="match status" value="1"/>
</dbReference>
<dbReference type="RefSeq" id="WP_117957622.1">
    <property type="nucleotide sequence ID" value="NZ_QRAN01000042.1"/>
</dbReference>
<dbReference type="InterPro" id="IPR036188">
    <property type="entry name" value="FAD/NAD-bd_sf"/>
</dbReference>
<evidence type="ECO:0000259" key="8">
    <source>
        <dbReference type="PROSITE" id="PS00624"/>
    </source>
</evidence>
<dbReference type="EC" id="1.1.99.1" evidence="9"/>
<sequence length="551" mass="61022">MEVPLYDYIIIGGGSAGCVLAQRLSREASHRVLLLEAGGRDRNPMIHIPLGATTLQGSKADWCYETEPEPELNNRRIKWPRGKVLGGSSCLHGMIYIRGQKEDFDSWAEAGNEGWSYKELLPYFRRHEHNTNGENRYHGVGGPLWVDKVAGQFDMAGQFVKAGEEVGIPYNPDFNGEQQEGIGYFQVNIKNGIRQSSAASHLNPSRKRPNLTIETHALATRVLIENGRAVGVAYQRKGERLEQEARCSGEVVLSGGSINSPQLLELSGIGDEALLQRHGIEVKKHLPGVGENLQDHLTINVCYYIKNHSTYYDEMKPWRFIRHIFSYLFKRRGMLALPAAQVGAFFRTDGTLNRPNAQIHFAPAAARYNDKGAMVPQPGSTATVCYLRPSSRGSVHIQSKRYDEYPAIRANYLATQEDRQVTIAAVKRTRAIFKAQCLQAYGGHEMTPGPEVHSDEEILEYVRKDAVSVYHPTSTCKMGTDALSVVDPALKVHGIDGLRVADASIMPTIVSGNTHAACVVIADKCADMILSDRRTVTAPAELNEAISHDIY</sequence>
<dbReference type="SUPFAM" id="SSF54373">
    <property type="entry name" value="FAD-linked reductases, C-terminal domain"/>
    <property type="match status" value="1"/>
</dbReference>
<evidence type="ECO:0000313" key="9">
    <source>
        <dbReference type="EMBL" id="RLQ20183.1"/>
    </source>
</evidence>
<evidence type="ECO:0000256" key="2">
    <source>
        <dbReference type="ARBA" id="ARBA00010790"/>
    </source>
</evidence>
<evidence type="ECO:0000256" key="4">
    <source>
        <dbReference type="ARBA" id="ARBA00022827"/>
    </source>
</evidence>
<dbReference type="InterPro" id="IPR007867">
    <property type="entry name" value="GMC_OxRtase_C"/>
</dbReference>